<evidence type="ECO:0000313" key="2">
    <source>
        <dbReference type="EMBL" id="KAK3215571.1"/>
    </source>
</evidence>
<feature type="compositionally biased region" description="Low complexity" evidence="1">
    <location>
        <begin position="24"/>
        <end position="33"/>
    </location>
</feature>
<evidence type="ECO:0000256" key="1">
    <source>
        <dbReference type="SAM" id="MobiDB-lite"/>
    </source>
</evidence>
<evidence type="ECO:0000313" key="3">
    <source>
        <dbReference type="Proteomes" id="UP001280581"/>
    </source>
</evidence>
<comment type="caution">
    <text evidence="2">The sequence shown here is derived from an EMBL/GenBank/DDBJ whole genome shotgun (WGS) entry which is preliminary data.</text>
</comment>
<organism evidence="2 3">
    <name type="scientific">Pseudopithomyces chartarum</name>
    <dbReference type="NCBI Taxonomy" id="1892770"/>
    <lineage>
        <taxon>Eukaryota</taxon>
        <taxon>Fungi</taxon>
        <taxon>Dikarya</taxon>
        <taxon>Ascomycota</taxon>
        <taxon>Pezizomycotina</taxon>
        <taxon>Dothideomycetes</taxon>
        <taxon>Pleosporomycetidae</taxon>
        <taxon>Pleosporales</taxon>
        <taxon>Massarineae</taxon>
        <taxon>Didymosphaeriaceae</taxon>
        <taxon>Pseudopithomyces</taxon>
    </lineage>
</organism>
<dbReference type="Proteomes" id="UP001280581">
    <property type="component" value="Unassembled WGS sequence"/>
</dbReference>
<feature type="region of interest" description="Disordered" evidence="1">
    <location>
        <begin position="84"/>
        <end position="114"/>
    </location>
</feature>
<gene>
    <name evidence="2" type="ORF">GRF29_8g470481</name>
</gene>
<feature type="region of interest" description="Disordered" evidence="1">
    <location>
        <begin position="14"/>
        <end position="41"/>
    </location>
</feature>
<protein>
    <submittedName>
        <fullName evidence="2">Uncharacterized protein</fullName>
    </submittedName>
</protein>
<dbReference type="AlphaFoldDB" id="A0AAN6RLL8"/>
<proteinExistence type="predicted"/>
<feature type="compositionally biased region" description="Basic residues" evidence="1">
    <location>
        <begin position="103"/>
        <end position="114"/>
    </location>
</feature>
<dbReference type="EMBL" id="WVTA01000002">
    <property type="protein sequence ID" value="KAK3215571.1"/>
    <property type="molecule type" value="Genomic_DNA"/>
</dbReference>
<feature type="compositionally biased region" description="Low complexity" evidence="1">
    <location>
        <begin position="85"/>
        <end position="102"/>
    </location>
</feature>
<accession>A0AAN6RLL8</accession>
<name>A0AAN6RLL8_9PLEO</name>
<feature type="compositionally biased region" description="Polar residues" evidence="1">
    <location>
        <begin position="14"/>
        <end position="23"/>
    </location>
</feature>
<sequence length="114" mass="12187">MIPMLLLLMRIRTSDTPPSSRSGTPHWPSISSSPTPPPWSTSVTWAKGDILNPPTYTPHLSNATATIHTMGILLEADYKAVVSGRESPSAVSAAPSAPPSSGRRTRSRGKRGKR</sequence>
<reference evidence="2 3" key="1">
    <citation type="submission" date="2021-02" db="EMBL/GenBank/DDBJ databases">
        <title>Genome assembly of Pseudopithomyces chartarum.</title>
        <authorList>
            <person name="Jauregui R."/>
            <person name="Singh J."/>
            <person name="Voisey C."/>
        </authorList>
    </citation>
    <scope>NUCLEOTIDE SEQUENCE [LARGE SCALE GENOMIC DNA]</scope>
    <source>
        <strain evidence="2 3">AGR01</strain>
    </source>
</reference>
<keyword evidence="3" id="KW-1185">Reference proteome</keyword>